<comment type="caution">
    <text evidence="1">The sequence shown here is derived from an EMBL/GenBank/DDBJ whole genome shotgun (WGS) entry which is preliminary data.</text>
</comment>
<sequence>MRQKSVVVEEEKPYSKRDFERLEAACRRLEKNQKDPDFRKAVKQFIKETT</sequence>
<proteinExistence type="predicted"/>
<dbReference type="EMBL" id="DUFG01000017">
    <property type="protein sequence ID" value="HIH08439.1"/>
    <property type="molecule type" value="Genomic_DNA"/>
</dbReference>
<dbReference type="AlphaFoldDB" id="A0A7J4IVQ8"/>
<evidence type="ECO:0000313" key="2">
    <source>
        <dbReference type="Proteomes" id="UP000577419"/>
    </source>
</evidence>
<gene>
    <name evidence="1" type="ORF">HA237_03645</name>
</gene>
<name>A0A7J4IVQ8_9ARCH</name>
<accession>A0A7J4IVQ8</accession>
<reference evidence="2" key="1">
    <citation type="journal article" date="2020" name="bioRxiv">
        <title>A rank-normalized archaeal taxonomy based on genome phylogeny resolves widespread incomplete and uneven classifications.</title>
        <authorList>
            <person name="Rinke C."/>
            <person name="Chuvochina M."/>
            <person name="Mussig A.J."/>
            <person name="Chaumeil P.-A."/>
            <person name="Waite D.W."/>
            <person name="Whitman W.B."/>
            <person name="Parks D.H."/>
            <person name="Hugenholtz P."/>
        </authorList>
    </citation>
    <scope>NUCLEOTIDE SEQUENCE [LARGE SCALE GENOMIC DNA]</scope>
</reference>
<evidence type="ECO:0000313" key="1">
    <source>
        <dbReference type="EMBL" id="HIH08439.1"/>
    </source>
</evidence>
<protein>
    <submittedName>
        <fullName evidence="1">Uncharacterized protein</fullName>
    </submittedName>
</protein>
<dbReference type="Proteomes" id="UP000577419">
    <property type="component" value="Unassembled WGS sequence"/>
</dbReference>
<organism evidence="1 2">
    <name type="scientific">Candidatus Iainarchaeum sp</name>
    <dbReference type="NCBI Taxonomy" id="3101447"/>
    <lineage>
        <taxon>Archaea</taxon>
        <taxon>Candidatus Iainarchaeota</taxon>
        <taxon>Candidatus Iainarchaeia</taxon>
        <taxon>Candidatus Iainarchaeales</taxon>
        <taxon>Candidatus Iainarchaeaceae</taxon>
        <taxon>Candidatus Iainarchaeum</taxon>
    </lineage>
</organism>